<name>Q6ESW2_ORYSJ</name>
<evidence type="ECO:0000313" key="2">
    <source>
        <dbReference type="EMBL" id="BAD28258.1"/>
    </source>
</evidence>
<protein>
    <submittedName>
        <fullName evidence="2">Uncharacterized protein</fullName>
    </submittedName>
</protein>
<dbReference type="EMBL" id="AP005004">
    <property type="protein sequence ID" value="BAD28258.1"/>
    <property type="molecule type" value="Genomic_DNA"/>
</dbReference>
<gene>
    <name evidence="2" type="primary">P0503B05.20</name>
</gene>
<proteinExistence type="predicted"/>
<feature type="region of interest" description="Disordered" evidence="1">
    <location>
        <begin position="96"/>
        <end position="116"/>
    </location>
</feature>
<feature type="region of interest" description="Disordered" evidence="1">
    <location>
        <begin position="1"/>
        <end position="30"/>
    </location>
</feature>
<sequence length="135" mass="14741">MDAASRREASSSGRYTEKHTGGDTGENGIDKTLIGDVMLQHREEAANETLGHQQMNRKEKKMGICLDGGRAGEEIEVSRGAEGGFRVIHRSFSIHGLGTGNCQGPDPPTPRGLIPMGVNTEERMRTPLNRRIEKT</sequence>
<dbReference type="AlphaFoldDB" id="Q6ESW2"/>
<dbReference type="Proteomes" id="UP000000763">
    <property type="component" value="Chromosome 2"/>
</dbReference>
<reference evidence="3" key="2">
    <citation type="journal article" date="2008" name="Nucleic Acids Res.">
        <title>The rice annotation project database (RAP-DB): 2008 update.</title>
        <authorList>
            <consortium name="The rice annotation project (RAP)"/>
        </authorList>
    </citation>
    <scope>GENOME REANNOTATION</scope>
    <source>
        <strain evidence="3">cv. Nipponbare</strain>
    </source>
</reference>
<feature type="compositionally biased region" description="Basic and acidic residues" evidence="1">
    <location>
        <begin position="1"/>
        <end position="21"/>
    </location>
</feature>
<organism evidence="2 3">
    <name type="scientific">Oryza sativa subsp. japonica</name>
    <name type="common">Rice</name>
    <dbReference type="NCBI Taxonomy" id="39947"/>
    <lineage>
        <taxon>Eukaryota</taxon>
        <taxon>Viridiplantae</taxon>
        <taxon>Streptophyta</taxon>
        <taxon>Embryophyta</taxon>
        <taxon>Tracheophyta</taxon>
        <taxon>Spermatophyta</taxon>
        <taxon>Magnoliopsida</taxon>
        <taxon>Liliopsida</taxon>
        <taxon>Poales</taxon>
        <taxon>Poaceae</taxon>
        <taxon>BOP clade</taxon>
        <taxon>Oryzoideae</taxon>
        <taxon>Oryzeae</taxon>
        <taxon>Oryzinae</taxon>
        <taxon>Oryza</taxon>
        <taxon>Oryza sativa</taxon>
    </lineage>
</organism>
<accession>Q6ESW2</accession>
<reference evidence="3" key="1">
    <citation type="journal article" date="2005" name="Nature">
        <title>The map-based sequence of the rice genome.</title>
        <authorList>
            <consortium name="International rice genome sequencing project (IRGSP)"/>
            <person name="Matsumoto T."/>
            <person name="Wu J."/>
            <person name="Kanamori H."/>
            <person name="Katayose Y."/>
            <person name="Fujisawa M."/>
            <person name="Namiki N."/>
            <person name="Mizuno H."/>
            <person name="Yamamoto K."/>
            <person name="Antonio B.A."/>
            <person name="Baba T."/>
            <person name="Sakata K."/>
            <person name="Nagamura Y."/>
            <person name="Aoki H."/>
            <person name="Arikawa K."/>
            <person name="Arita K."/>
            <person name="Bito T."/>
            <person name="Chiden Y."/>
            <person name="Fujitsuka N."/>
            <person name="Fukunaka R."/>
            <person name="Hamada M."/>
            <person name="Harada C."/>
            <person name="Hayashi A."/>
            <person name="Hijishita S."/>
            <person name="Honda M."/>
            <person name="Hosokawa S."/>
            <person name="Ichikawa Y."/>
            <person name="Idonuma A."/>
            <person name="Iijima M."/>
            <person name="Ikeda M."/>
            <person name="Ikeno M."/>
            <person name="Ito K."/>
            <person name="Ito S."/>
            <person name="Ito T."/>
            <person name="Ito Y."/>
            <person name="Ito Y."/>
            <person name="Iwabuchi A."/>
            <person name="Kamiya K."/>
            <person name="Karasawa W."/>
            <person name="Kurita K."/>
            <person name="Katagiri S."/>
            <person name="Kikuta A."/>
            <person name="Kobayashi H."/>
            <person name="Kobayashi N."/>
            <person name="Machita K."/>
            <person name="Maehara T."/>
            <person name="Masukawa M."/>
            <person name="Mizubayashi T."/>
            <person name="Mukai Y."/>
            <person name="Nagasaki H."/>
            <person name="Nagata Y."/>
            <person name="Naito S."/>
            <person name="Nakashima M."/>
            <person name="Nakama Y."/>
            <person name="Nakamichi Y."/>
            <person name="Nakamura M."/>
            <person name="Meguro A."/>
            <person name="Negishi M."/>
            <person name="Ohta I."/>
            <person name="Ohta T."/>
            <person name="Okamoto M."/>
            <person name="Ono N."/>
            <person name="Saji S."/>
            <person name="Sakaguchi M."/>
            <person name="Sakai K."/>
            <person name="Shibata M."/>
            <person name="Shimokawa T."/>
            <person name="Song J."/>
            <person name="Takazaki Y."/>
            <person name="Terasawa K."/>
            <person name="Tsugane M."/>
            <person name="Tsuji K."/>
            <person name="Ueda S."/>
            <person name="Waki K."/>
            <person name="Yamagata H."/>
            <person name="Yamamoto M."/>
            <person name="Yamamoto S."/>
            <person name="Yamane H."/>
            <person name="Yoshiki S."/>
            <person name="Yoshihara R."/>
            <person name="Yukawa K."/>
            <person name="Zhong H."/>
            <person name="Yano M."/>
            <person name="Yuan Q."/>
            <person name="Ouyang S."/>
            <person name="Liu J."/>
            <person name="Jones K.M."/>
            <person name="Gansberger K."/>
            <person name="Moffat K."/>
            <person name="Hill J."/>
            <person name="Bera J."/>
            <person name="Fadrosh D."/>
            <person name="Jin S."/>
            <person name="Johri S."/>
            <person name="Kim M."/>
            <person name="Overton L."/>
            <person name="Reardon M."/>
            <person name="Tsitrin T."/>
            <person name="Vuong H."/>
            <person name="Weaver B."/>
            <person name="Ciecko A."/>
            <person name="Tallon L."/>
            <person name="Jackson J."/>
            <person name="Pai G."/>
            <person name="Aken S.V."/>
            <person name="Utterback T."/>
            <person name="Reidmuller S."/>
            <person name="Feldblyum T."/>
            <person name="Hsiao J."/>
            <person name="Zismann V."/>
            <person name="Iobst S."/>
            <person name="de Vazeille A.R."/>
            <person name="Buell C.R."/>
            <person name="Ying K."/>
            <person name="Li Y."/>
            <person name="Lu T."/>
            <person name="Huang Y."/>
            <person name="Zhao Q."/>
            <person name="Feng Q."/>
            <person name="Zhang L."/>
            <person name="Zhu J."/>
            <person name="Weng Q."/>
            <person name="Mu J."/>
            <person name="Lu Y."/>
            <person name="Fan D."/>
            <person name="Liu Y."/>
            <person name="Guan J."/>
            <person name="Zhang Y."/>
            <person name="Yu S."/>
            <person name="Liu X."/>
            <person name="Zhang Y."/>
            <person name="Hong G."/>
            <person name="Han B."/>
            <person name="Choisne N."/>
            <person name="Demange N."/>
            <person name="Orjeda G."/>
            <person name="Samain S."/>
            <person name="Cattolico L."/>
            <person name="Pelletier E."/>
            <person name="Couloux A."/>
            <person name="Segurens B."/>
            <person name="Wincker P."/>
            <person name="D'Hont A."/>
            <person name="Scarpelli C."/>
            <person name="Weissenbach J."/>
            <person name="Salanoubat M."/>
            <person name="Quetier F."/>
            <person name="Yu Y."/>
            <person name="Kim H.R."/>
            <person name="Rambo T."/>
            <person name="Currie J."/>
            <person name="Collura K."/>
            <person name="Luo M."/>
            <person name="Yang T."/>
            <person name="Ammiraju J.S.S."/>
            <person name="Engler F."/>
            <person name="Soderlund C."/>
            <person name="Wing R.A."/>
            <person name="Palmer L.E."/>
            <person name="de la Bastide M."/>
            <person name="Spiegel L."/>
            <person name="Nascimento L."/>
            <person name="Zutavern T."/>
            <person name="O'Shaughnessy A."/>
            <person name="Dike S."/>
            <person name="Dedhia N."/>
            <person name="Preston R."/>
            <person name="Balija V."/>
            <person name="McCombie W.R."/>
            <person name="Chow T."/>
            <person name="Chen H."/>
            <person name="Chung M."/>
            <person name="Chen C."/>
            <person name="Shaw J."/>
            <person name="Wu H."/>
            <person name="Hsiao K."/>
            <person name="Chao Y."/>
            <person name="Chu M."/>
            <person name="Cheng C."/>
            <person name="Hour A."/>
            <person name="Lee P."/>
            <person name="Lin S."/>
            <person name="Lin Y."/>
            <person name="Liou J."/>
            <person name="Liu S."/>
            <person name="Hsing Y."/>
            <person name="Raghuvanshi S."/>
            <person name="Mohanty A."/>
            <person name="Bharti A.K."/>
            <person name="Gaur A."/>
            <person name="Gupta V."/>
            <person name="Kumar D."/>
            <person name="Ravi V."/>
            <person name="Vij S."/>
            <person name="Kapur A."/>
            <person name="Khurana P."/>
            <person name="Khurana P."/>
            <person name="Khurana J.P."/>
            <person name="Tyagi A.K."/>
            <person name="Gaikwad K."/>
            <person name="Singh A."/>
            <person name="Dalal V."/>
            <person name="Srivastava S."/>
            <person name="Dixit A."/>
            <person name="Pal A.K."/>
            <person name="Ghazi I.A."/>
            <person name="Yadav M."/>
            <person name="Pandit A."/>
            <person name="Bhargava A."/>
            <person name="Sureshbabu K."/>
            <person name="Batra K."/>
            <person name="Sharma T.R."/>
            <person name="Mohapatra T."/>
            <person name="Singh N.K."/>
            <person name="Messing J."/>
            <person name="Nelson A.B."/>
            <person name="Fuks G."/>
            <person name="Kavchok S."/>
            <person name="Keizer G."/>
            <person name="Linton E."/>
            <person name="Llaca V."/>
            <person name="Song R."/>
            <person name="Tanyolac B."/>
            <person name="Young S."/>
            <person name="Ho-Il K."/>
            <person name="Hahn J.H."/>
            <person name="Sangsakoo G."/>
            <person name="Vanavichit A."/>
            <person name="de Mattos Luiz.A.T."/>
            <person name="Zimmer P.D."/>
            <person name="Malone G."/>
            <person name="Dellagostin O."/>
            <person name="de Oliveira A.C."/>
            <person name="Bevan M."/>
            <person name="Bancroft I."/>
            <person name="Minx P."/>
            <person name="Cordum H."/>
            <person name="Wilson R."/>
            <person name="Cheng Z."/>
            <person name="Jin W."/>
            <person name="Jiang J."/>
            <person name="Leong S.A."/>
            <person name="Iwama H."/>
            <person name="Gojobori T."/>
            <person name="Itoh T."/>
            <person name="Niimura Y."/>
            <person name="Fujii Y."/>
            <person name="Habara T."/>
            <person name="Sakai H."/>
            <person name="Sato Y."/>
            <person name="Wilson G."/>
            <person name="Kumar K."/>
            <person name="McCouch S."/>
            <person name="Juretic N."/>
            <person name="Hoen D."/>
            <person name="Wright S."/>
            <person name="Bruskiewich R."/>
            <person name="Bureau T."/>
            <person name="Miyao A."/>
            <person name="Hirochika H."/>
            <person name="Nishikawa T."/>
            <person name="Kadowaki K."/>
            <person name="Sugiura M."/>
            <person name="Burr B."/>
            <person name="Sasaki T."/>
        </authorList>
    </citation>
    <scope>NUCLEOTIDE SEQUENCE [LARGE SCALE GENOMIC DNA]</scope>
    <source>
        <strain evidence="3">cv. Nipponbare</strain>
    </source>
</reference>
<evidence type="ECO:0000313" key="3">
    <source>
        <dbReference type="Proteomes" id="UP000000763"/>
    </source>
</evidence>
<evidence type="ECO:0000256" key="1">
    <source>
        <dbReference type="SAM" id="MobiDB-lite"/>
    </source>
</evidence>